<organism evidence="1 2">
    <name type="scientific">Candidatus Hakubella thermalkaliphila</name>
    <dbReference type="NCBI Taxonomy" id="2754717"/>
    <lineage>
        <taxon>Bacteria</taxon>
        <taxon>Bacillati</taxon>
        <taxon>Actinomycetota</taxon>
        <taxon>Actinomycetota incertae sedis</taxon>
        <taxon>Candidatus Hakubellales</taxon>
        <taxon>Candidatus Hakubellaceae</taxon>
        <taxon>Candidatus Hakubella</taxon>
    </lineage>
</organism>
<sequence>MIGDSQDLTYFTKDWLLLQFSDKRTESETRYQEFVRKGIKGESPWKKVKGQLYLGEENFIDKIKELIKSQETLQEIPRMQRYITKPSSLEEIFKQ</sequence>
<evidence type="ECO:0000313" key="2">
    <source>
        <dbReference type="Proteomes" id="UP000591948"/>
    </source>
</evidence>
<accession>A0A6V8P8T9</accession>
<dbReference type="EMBL" id="BLRY01000383">
    <property type="protein sequence ID" value="GFP28743.1"/>
    <property type="molecule type" value="Genomic_DNA"/>
</dbReference>
<reference evidence="1 2" key="1">
    <citation type="journal article" date="2020" name="Front. Microbiol.">
        <title>Single-cell genomics of novel Actinobacteria with the Wood-Ljungdahl pathway discovered in a serpentinizing system.</title>
        <authorList>
            <person name="Merino N."/>
            <person name="Kawai M."/>
            <person name="Boyd E.S."/>
            <person name="Colman D.R."/>
            <person name="McGlynn S.E."/>
            <person name="Nealson K.H."/>
            <person name="Kurokawa K."/>
            <person name="Hongoh Y."/>
        </authorList>
    </citation>
    <scope>NUCLEOTIDE SEQUENCE [LARGE SCALE GENOMIC DNA]</scope>
    <source>
        <strain evidence="1 2">S33</strain>
    </source>
</reference>
<dbReference type="RefSeq" id="WP_176234012.1">
    <property type="nucleotide sequence ID" value="NZ_BLRY01000383.1"/>
</dbReference>
<name>A0A6V8P8T9_9ACTN</name>
<comment type="caution">
    <text evidence="1">The sequence shown here is derived from an EMBL/GenBank/DDBJ whole genome shotgun (WGS) entry which is preliminary data.</text>
</comment>
<dbReference type="AlphaFoldDB" id="A0A6V8P8T9"/>
<gene>
    <name evidence="1" type="ORF">HKBW3S33_02159</name>
</gene>
<dbReference type="Proteomes" id="UP000591948">
    <property type="component" value="Unassembled WGS sequence"/>
</dbReference>
<evidence type="ECO:0000313" key="1">
    <source>
        <dbReference type="EMBL" id="GFP28743.1"/>
    </source>
</evidence>
<keyword evidence="2" id="KW-1185">Reference proteome</keyword>
<protein>
    <submittedName>
        <fullName evidence="1">Uncharacterized protein</fullName>
    </submittedName>
</protein>
<proteinExistence type="predicted"/>